<dbReference type="InParanoid" id="E4XER2"/>
<reference evidence="1" key="1">
    <citation type="journal article" date="2010" name="Science">
        <title>Plasticity of animal genome architecture unmasked by rapid evolution of a pelagic tunicate.</title>
        <authorList>
            <person name="Denoeud F."/>
            <person name="Henriet S."/>
            <person name="Mungpakdee S."/>
            <person name="Aury J.M."/>
            <person name="Da Silva C."/>
            <person name="Brinkmann H."/>
            <person name="Mikhaleva J."/>
            <person name="Olsen L.C."/>
            <person name="Jubin C."/>
            <person name="Canestro C."/>
            <person name="Bouquet J.M."/>
            <person name="Danks G."/>
            <person name="Poulain J."/>
            <person name="Campsteijn C."/>
            <person name="Adamski M."/>
            <person name="Cross I."/>
            <person name="Yadetie F."/>
            <person name="Muffato M."/>
            <person name="Louis A."/>
            <person name="Butcher S."/>
            <person name="Tsagkogeorga G."/>
            <person name="Konrad A."/>
            <person name="Singh S."/>
            <person name="Jensen M.F."/>
            <person name="Cong E.H."/>
            <person name="Eikeseth-Otteraa H."/>
            <person name="Noel B."/>
            <person name="Anthouard V."/>
            <person name="Porcel B.M."/>
            <person name="Kachouri-Lafond R."/>
            <person name="Nishino A."/>
            <person name="Ugolini M."/>
            <person name="Chourrout P."/>
            <person name="Nishida H."/>
            <person name="Aasland R."/>
            <person name="Huzurbazar S."/>
            <person name="Westhof E."/>
            <person name="Delsuc F."/>
            <person name="Lehrach H."/>
            <person name="Reinhardt R."/>
            <person name="Weissenbach J."/>
            <person name="Roy S.W."/>
            <person name="Artiguenave F."/>
            <person name="Postlethwait J.H."/>
            <person name="Manak J.R."/>
            <person name="Thompson E.M."/>
            <person name="Jaillon O."/>
            <person name="Du Pasquier L."/>
            <person name="Boudinot P."/>
            <person name="Liberles D.A."/>
            <person name="Volff J.N."/>
            <person name="Philippe H."/>
            <person name="Lenhard B."/>
            <person name="Roest Crollius H."/>
            <person name="Wincker P."/>
            <person name="Chourrout D."/>
        </authorList>
    </citation>
    <scope>NUCLEOTIDE SEQUENCE [LARGE SCALE GENOMIC DNA]</scope>
</reference>
<dbReference type="Proteomes" id="UP000001307">
    <property type="component" value="Unassembled WGS sequence"/>
</dbReference>
<keyword evidence="2" id="KW-1185">Reference proteome</keyword>
<proteinExistence type="predicted"/>
<gene>
    <name evidence="1" type="ORF">GSOID_T00008705001</name>
</gene>
<accession>E4XER2</accession>
<evidence type="ECO:0000313" key="2">
    <source>
        <dbReference type="Proteomes" id="UP000001307"/>
    </source>
</evidence>
<name>E4XER2_OIKDI</name>
<dbReference type="AlphaFoldDB" id="E4XER2"/>
<dbReference type="EMBL" id="FN653042">
    <property type="protein sequence ID" value="CBY19559.1"/>
    <property type="molecule type" value="Genomic_DNA"/>
</dbReference>
<organism evidence="1">
    <name type="scientific">Oikopleura dioica</name>
    <name type="common">Tunicate</name>
    <dbReference type="NCBI Taxonomy" id="34765"/>
    <lineage>
        <taxon>Eukaryota</taxon>
        <taxon>Metazoa</taxon>
        <taxon>Chordata</taxon>
        <taxon>Tunicata</taxon>
        <taxon>Appendicularia</taxon>
        <taxon>Copelata</taxon>
        <taxon>Oikopleuridae</taxon>
        <taxon>Oikopleura</taxon>
    </lineage>
</organism>
<sequence length="29" mass="3435">MNNNYSAHAFPRQLKSSIILPHTCFYSFF</sequence>
<evidence type="ECO:0000313" key="1">
    <source>
        <dbReference type="EMBL" id="CBY19559.1"/>
    </source>
</evidence>
<protein>
    <submittedName>
        <fullName evidence="1">Uncharacterized protein</fullName>
    </submittedName>
</protein>